<dbReference type="Gene3D" id="2.60.40.2310">
    <property type="match status" value="1"/>
</dbReference>
<dbReference type="GO" id="GO:0008233">
    <property type="term" value="F:peptidase activity"/>
    <property type="evidence" value="ECO:0007669"/>
    <property type="project" value="UniProtKB-KW"/>
</dbReference>
<dbReference type="Pfam" id="PF17766">
    <property type="entry name" value="fn3_6"/>
    <property type="match status" value="1"/>
</dbReference>
<dbReference type="EMBL" id="QGNW01001972">
    <property type="protein sequence ID" value="RVW26971.1"/>
    <property type="molecule type" value="Genomic_DNA"/>
</dbReference>
<evidence type="ECO:0000259" key="2">
    <source>
        <dbReference type="Pfam" id="PF17766"/>
    </source>
</evidence>
<keyword evidence="3" id="KW-0645">Protease</keyword>
<sequence length="105" mass="11571">MPNSIEIEVEPPVLSFSAIGEKKSFTVRVYGPQINMQPIISGAILWKDGVHVVRAPLAVYTVLPSVTSSYRNPSKQTKRSNLKASSPMKKSDLKGSSIYYKNGIF</sequence>
<evidence type="ECO:0000313" key="4">
    <source>
        <dbReference type="Proteomes" id="UP000288805"/>
    </source>
</evidence>
<evidence type="ECO:0000256" key="1">
    <source>
        <dbReference type="SAM" id="MobiDB-lite"/>
    </source>
</evidence>
<name>A0A438CUV8_VITVI</name>
<reference evidence="3 4" key="1">
    <citation type="journal article" date="2018" name="PLoS Genet.">
        <title>Population sequencing reveals clonal diversity and ancestral inbreeding in the grapevine cultivar Chardonnay.</title>
        <authorList>
            <person name="Roach M.J."/>
            <person name="Johnson D.L."/>
            <person name="Bohlmann J."/>
            <person name="van Vuuren H.J."/>
            <person name="Jones S.J."/>
            <person name="Pretorius I.S."/>
            <person name="Schmidt S.A."/>
            <person name="Borneman A.R."/>
        </authorList>
    </citation>
    <scope>NUCLEOTIDE SEQUENCE [LARGE SCALE GENOMIC DNA]</scope>
    <source>
        <strain evidence="4">cv. Chardonnay</strain>
        <tissue evidence="3">Leaf</tissue>
    </source>
</reference>
<protein>
    <submittedName>
        <fullName evidence="3">Subtilisin-like protease SBT4.2</fullName>
    </submittedName>
</protein>
<dbReference type="Proteomes" id="UP000288805">
    <property type="component" value="Unassembled WGS sequence"/>
</dbReference>
<keyword evidence="3" id="KW-0378">Hydrolase</keyword>
<dbReference type="InterPro" id="IPR041469">
    <property type="entry name" value="Subtilisin-like_FN3"/>
</dbReference>
<feature type="domain" description="Subtilisin-like protease fibronectin type-III" evidence="2">
    <location>
        <begin position="2"/>
        <end position="59"/>
    </location>
</feature>
<dbReference type="GO" id="GO:0006508">
    <property type="term" value="P:proteolysis"/>
    <property type="evidence" value="ECO:0007669"/>
    <property type="project" value="UniProtKB-KW"/>
</dbReference>
<comment type="caution">
    <text evidence="3">The sequence shown here is derived from an EMBL/GenBank/DDBJ whole genome shotgun (WGS) entry which is preliminary data.</text>
</comment>
<dbReference type="AlphaFoldDB" id="A0A438CUV8"/>
<feature type="region of interest" description="Disordered" evidence="1">
    <location>
        <begin position="68"/>
        <end position="96"/>
    </location>
</feature>
<organism evidence="3 4">
    <name type="scientific">Vitis vinifera</name>
    <name type="common">Grape</name>
    <dbReference type="NCBI Taxonomy" id="29760"/>
    <lineage>
        <taxon>Eukaryota</taxon>
        <taxon>Viridiplantae</taxon>
        <taxon>Streptophyta</taxon>
        <taxon>Embryophyta</taxon>
        <taxon>Tracheophyta</taxon>
        <taxon>Spermatophyta</taxon>
        <taxon>Magnoliopsida</taxon>
        <taxon>eudicotyledons</taxon>
        <taxon>Gunneridae</taxon>
        <taxon>Pentapetalae</taxon>
        <taxon>rosids</taxon>
        <taxon>Vitales</taxon>
        <taxon>Vitaceae</taxon>
        <taxon>Viteae</taxon>
        <taxon>Vitis</taxon>
    </lineage>
</organism>
<accession>A0A438CUV8</accession>
<gene>
    <name evidence="3" type="primary">SBT4.2_1</name>
    <name evidence="3" type="ORF">CK203_105634</name>
</gene>
<evidence type="ECO:0000313" key="3">
    <source>
        <dbReference type="EMBL" id="RVW26971.1"/>
    </source>
</evidence>
<proteinExistence type="predicted"/>